<accession>A0A1X9YRI1</accession>
<dbReference type="InterPro" id="IPR057727">
    <property type="entry name" value="WCX_dom"/>
</dbReference>
<feature type="domain" description="WCX" evidence="2">
    <location>
        <begin position="225"/>
        <end position="301"/>
    </location>
</feature>
<dbReference type="EMBL" id="CP021235">
    <property type="protein sequence ID" value="ARS35451.1"/>
    <property type="molecule type" value="Genomic_DNA"/>
</dbReference>
<dbReference type="RefSeq" id="WP_025606286.1">
    <property type="nucleotide sequence ID" value="NZ_CP021235.1"/>
</dbReference>
<dbReference type="Pfam" id="PF25583">
    <property type="entry name" value="WCX"/>
    <property type="match status" value="1"/>
</dbReference>
<gene>
    <name evidence="3" type="ORF">CA264_08370</name>
</gene>
<dbReference type="PANTHER" id="PTHR34580">
    <property type="match status" value="1"/>
</dbReference>
<dbReference type="KEGG" id="pact:CA264_08370"/>
<dbReference type="InterPro" id="IPR026881">
    <property type="entry name" value="WYL_dom"/>
</dbReference>
<sequence length="312" mass="36829">MSQLTILQRHLTMLRLVQPPFSYPSKTKLLDRLHQEDLDSVSERTFDRDIKEIQNFYGITISYCRRHRGYFLNQPEDEDLLNFRQFFQLLERSERLAFLTHSSDALRTSKYLLLEDNQSQLGLQHLPLLWNALRMQRQLTFQYQTFQTPLPKPYQIDPLVLLEYRNRWYLAAWDAADERFKTFGLERMQEPQLTNVPVLQNKRAEFLLLKQEALGVHFGPDQEVAQVVLRVSGTMAPYIKTVPIHHSQTILEEHTAGSMTISLRIALNHELESIILGLGEHVEVLEPAKLRVKIRERVQQLIRKYRNEIILE</sequence>
<dbReference type="PANTHER" id="PTHR34580:SF9">
    <property type="entry name" value="SLL5097 PROTEIN"/>
    <property type="match status" value="1"/>
</dbReference>
<reference evidence="4" key="1">
    <citation type="submission" date="2017-05" db="EMBL/GenBank/DDBJ databases">
        <authorList>
            <person name="Ray J."/>
            <person name="Price M."/>
            <person name="Deutschbauer A."/>
        </authorList>
    </citation>
    <scope>NUCLEOTIDE SEQUENCE [LARGE SCALE GENOMIC DNA]</scope>
    <source>
        <strain evidence="4">DSM 19842</strain>
    </source>
</reference>
<proteinExistence type="predicted"/>
<dbReference type="Proteomes" id="UP000266292">
    <property type="component" value="Chromosome"/>
</dbReference>
<name>A0A1X9YRI1_9BACT</name>
<dbReference type="STRING" id="709015.GCA_000472485_01680"/>
<organism evidence="3 4">
    <name type="scientific">Pontibacter actiniarum</name>
    <dbReference type="NCBI Taxonomy" id="323450"/>
    <lineage>
        <taxon>Bacteria</taxon>
        <taxon>Pseudomonadati</taxon>
        <taxon>Bacteroidota</taxon>
        <taxon>Cytophagia</taxon>
        <taxon>Cytophagales</taxon>
        <taxon>Hymenobacteraceae</taxon>
        <taxon>Pontibacter</taxon>
    </lineage>
</organism>
<evidence type="ECO:0000259" key="1">
    <source>
        <dbReference type="Pfam" id="PF13280"/>
    </source>
</evidence>
<feature type="domain" description="WYL" evidence="1">
    <location>
        <begin position="125"/>
        <end position="192"/>
    </location>
</feature>
<dbReference type="PROSITE" id="PS52050">
    <property type="entry name" value="WYL"/>
    <property type="match status" value="1"/>
</dbReference>
<evidence type="ECO:0000313" key="3">
    <source>
        <dbReference type="EMBL" id="ARS35451.1"/>
    </source>
</evidence>
<dbReference type="OrthoDB" id="43316at2"/>
<evidence type="ECO:0000259" key="2">
    <source>
        <dbReference type="Pfam" id="PF25583"/>
    </source>
</evidence>
<evidence type="ECO:0000313" key="4">
    <source>
        <dbReference type="Proteomes" id="UP000266292"/>
    </source>
</evidence>
<dbReference type="InterPro" id="IPR051534">
    <property type="entry name" value="CBASS_pafABC_assoc_protein"/>
</dbReference>
<dbReference type="AlphaFoldDB" id="A0A1X9YRI1"/>
<protein>
    <submittedName>
        <fullName evidence="3">WYL domain-containing protein</fullName>
    </submittedName>
</protein>
<dbReference type="Pfam" id="PF13280">
    <property type="entry name" value="WYL"/>
    <property type="match status" value="1"/>
</dbReference>
<keyword evidence="4" id="KW-1185">Reference proteome</keyword>